<keyword evidence="3" id="KW-1185">Reference proteome</keyword>
<organism evidence="4">
    <name type="scientific">Thelazia callipaeda</name>
    <name type="common">Oriental eyeworm</name>
    <name type="synonym">Parasitic nematode</name>
    <dbReference type="NCBI Taxonomy" id="103827"/>
    <lineage>
        <taxon>Eukaryota</taxon>
        <taxon>Metazoa</taxon>
        <taxon>Ecdysozoa</taxon>
        <taxon>Nematoda</taxon>
        <taxon>Chromadorea</taxon>
        <taxon>Rhabditida</taxon>
        <taxon>Spirurina</taxon>
        <taxon>Spiruromorpha</taxon>
        <taxon>Thelazioidea</taxon>
        <taxon>Thelaziidae</taxon>
        <taxon>Thelazia</taxon>
    </lineage>
</organism>
<dbReference type="AlphaFoldDB" id="A0A0N5DAS8"/>
<dbReference type="Gene3D" id="1.20.1270.60">
    <property type="entry name" value="Arfaptin homology (AH) domain/BAR domain"/>
    <property type="match status" value="1"/>
</dbReference>
<reference evidence="2 3" key="2">
    <citation type="submission" date="2018-11" db="EMBL/GenBank/DDBJ databases">
        <authorList>
            <consortium name="Pathogen Informatics"/>
        </authorList>
    </citation>
    <scope>NUCLEOTIDE SEQUENCE [LARGE SCALE GENOMIC DNA]</scope>
</reference>
<feature type="region of interest" description="Disordered" evidence="1">
    <location>
        <begin position="205"/>
        <end position="308"/>
    </location>
</feature>
<feature type="compositionally biased region" description="Basic and acidic residues" evidence="1">
    <location>
        <begin position="214"/>
        <end position="302"/>
    </location>
</feature>
<protein>
    <submittedName>
        <fullName evidence="4">BAR domain-containing protein</fullName>
    </submittedName>
</protein>
<dbReference type="EMBL" id="UYYF01005039">
    <property type="protein sequence ID" value="VDN07958.1"/>
    <property type="molecule type" value="Genomic_DNA"/>
</dbReference>
<reference evidence="4" key="1">
    <citation type="submission" date="2017-02" db="UniProtKB">
        <authorList>
            <consortium name="WormBaseParasite"/>
        </authorList>
    </citation>
    <scope>IDENTIFICATION</scope>
</reference>
<evidence type="ECO:0000256" key="1">
    <source>
        <dbReference type="SAM" id="MobiDB-lite"/>
    </source>
</evidence>
<dbReference type="WBParaSite" id="TCLT_0001028501-mRNA-1">
    <property type="protein sequence ID" value="TCLT_0001028501-mRNA-1"/>
    <property type="gene ID" value="TCLT_0001028501"/>
</dbReference>
<dbReference type="InterPro" id="IPR027267">
    <property type="entry name" value="AH/BAR_dom_sf"/>
</dbReference>
<evidence type="ECO:0000313" key="2">
    <source>
        <dbReference type="EMBL" id="VDN07958.1"/>
    </source>
</evidence>
<sequence length="308" mass="35169">MPKTLTEIKKTSAYSEEFEKAVSFIKITREYTPAVVAAIEKLIHAPPPKHPKPNELERLAQAAQKYMPYFVSGCFYETLQATANVCNSVAKHEREVQMEAFQRVVTPIKSWILEDYPRLMKAILDIKKCYQLKDKMDRTMASAEARRTPERVAKAHEAKNKHKQFFERIENEYQFEQKAKNAFSAAFTKCEAEIEAGSAAIKELRKGTTTVEETEVKESNKEGEKDANAEEQADSKKDDKKEEEKVSSKKSSQKLEKKDECHKEDAKDNESAVSMKDKVNEKETEKESAENPGDKKKEESSKDLSNLT</sequence>
<evidence type="ECO:0000313" key="3">
    <source>
        <dbReference type="Proteomes" id="UP000276776"/>
    </source>
</evidence>
<dbReference type="OrthoDB" id="5868487at2759"/>
<evidence type="ECO:0000313" key="4">
    <source>
        <dbReference type="WBParaSite" id="TCLT_0001028501-mRNA-1"/>
    </source>
</evidence>
<proteinExistence type="predicted"/>
<gene>
    <name evidence="2" type="ORF">TCLT_LOCUS10274</name>
</gene>
<accession>A0A0N5DAS8</accession>
<dbReference type="OMA" id="AQKYMPY"/>
<name>A0A0N5DAS8_THECL</name>
<dbReference type="Proteomes" id="UP000276776">
    <property type="component" value="Unassembled WGS sequence"/>
</dbReference>